<evidence type="ECO:0000313" key="2">
    <source>
        <dbReference type="Proteomes" id="UP001501920"/>
    </source>
</evidence>
<name>A0A3B4BTQ8_PYGNA</name>
<dbReference type="AlphaFoldDB" id="A0A3B4BTQ8"/>
<reference evidence="1 2" key="1">
    <citation type="submission" date="2020-10" db="EMBL/GenBank/DDBJ databases">
        <title>Pygocentrus nattereri (red-bellied piranha) genome, fPygNat1, primary haplotype.</title>
        <authorList>
            <person name="Myers G."/>
            <person name="Meyer A."/>
            <person name="Karagic N."/>
            <person name="Pippel M."/>
            <person name="Winkler S."/>
            <person name="Tracey A."/>
            <person name="Wood J."/>
            <person name="Formenti G."/>
            <person name="Howe K."/>
            <person name="Fedrigo O."/>
            <person name="Jarvis E.D."/>
        </authorList>
    </citation>
    <scope>NUCLEOTIDE SEQUENCE [LARGE SCALE GENOMIC DNA]</scope>
</reference>
<protein>
    <submittedName>
        <fullName evidence="1">Uncharacterized protein</fullName>
    </submittedName>
</protein>
<dbReference type="STRING" id="42514.ENSPNAP00000003037"/>
<proteinExistence type="predicted"/>
<dbReference type="OMA" id="DSICHAC"/>
<organism evidence="1 2">
    <name type="scientific">Pygocentrus nattereri</name>
    <name type="common">Red-bellied piranha</name>
    <dbReference type="NCBI Taxonomy" id="42514"/>
    <lineage>
        <taxon>Eukaryota</taxon>
        <taxon>Metazoa</taxon>
        <taxon>Chordata</taxon>
        <taxon>Craniata</taxon>
        <taxon>Vertebrata</taxon>
        <taxon>Euteleostomi</taxon>
        <taxon>Actinopterygii</taxon>
        <taxon>Neopterygii</taxon>
        <taxon>Teleostei</taxon>
        <taxon>Ostariophysi</taxon>
        <taxon>Characiformes</taxon>
        <taxon>Characoidei</taxon>
        <taxon>Pygocentrus</taxon>
    </lineage>
</organism>
<dbReference type="GeneTree" id="ENSGT00940000167314"/>
<dbReference type="Ensembl" id="ENSPNAT00000009405.2">
    <property type="protein sequence ID" value="ENSPNAP00000003037.2"/>
    <property type="gene ID" value="ENSPNAG00000009409.2"/>
</dbReference>
<accession>A0A3B4BTQ8</accession>
<keyword evidence="2" id="KW-1185">Reference proteome</keyword>
<evidence type="ECO:0000313" key="1">
    <source>
        <dbReference type="Ensembl" id="ENSPNAP00000003037.2"/>
    </source>
</evidence>
<sequence>MATFGRIDAFDSNTEQWSRYAERLNFYFVANGITDDDKKRAILLTVCGPLVYGVLRDLIAPAAPADMSFDDLVAKLQDHYEPKNNVIVERFKFQSCTRSCDESVNSLVARLKHQAARCEFAATLEERLRDQLVWGINSEQLQKRLLAVSNLTWVKALETCLAFETAEKGALALQPPKDINKVAPRYPSSKAMRGPRTCPCCDRESTQPNNSGFKHQWHGDTV</sequence>
<reference evidence="1" key="2">
    <citation type="submission" date="2025-08" db="UniProtKB">
        <authorList>
            <consortium name="Ensembl"/>
        </authorList>
    </citation>
    <scope>IDENTIFICATION</scope>
</reference>
<dbReference type="PANTHER" id="PTHR33198">
    <property type="entry name" value="ANK_REP_REGION DOMAIN-CONTAINING PROTEIN-RELATED"/>
    <property type="match status" value="1"/>
</dbReference>
<dbReference type="Proteomes" id="UP001501920">
    <property type="component" value="Chromosome 1"/>
</dbReference>
<dbReference type="PANTHER" id="PTHR33198:SF19">
    <property type="entry name" value="CCHC-TYPE DOMAIN-CONTAINING PROTEIN"/>
    <property type="match status" value="1"/>
</dbReference>
<reference evidence="1" key="3">
    <citation type="submission" date="2025-09" db="UniProtKB">
        <authorList>
            <consortium name="Ensembl"/>
        </authorList>
    </citation>
    <scope>IDENTIFICATION</scope>
</reference>